<proteinExistence type="predicted"/>
<evidence type="ECO:0000313" key="3">
    <source>
        <dbReference type="Proteomes" id="UP000016016"/>
    </source>
</evidence>
<evidence type="ECO:0000313" key="2">
    <source>
        <dbReference type="EMBL" id="EFN90183.1"/>
    </source>
</evidence>
<dbReference type="eggNOG" id="ENOG502ZTC1">
    <property type="taxonomic scope" value="Bacteria"/>
</dbReference>
<protein>
    <submittedName>
        <fullName evidence="2">Uncharacterized protein</fullName>
    </submittedName>
</protein>
<dbReference type="Pfam" id="PF20482">
    <property type="entry name" value="DUF6722"/>
    <property type="match status" value="1"/>
</dbReference>
<dbReference type="Proteomes" id="UP000016016">
    <property type="component" value="Unassembled WGS sequence"/>
</dbReference>
<dbReference type="AlphaFoldDB" id="E1GYS7"/>
<organism evidence="2 3">
    <name type="scientific">Prevotella amnii CRIS 21A-A</name>
    <dbReference type="NCBI Taxonomy" id="679191"/>
    <lineage>
        <taxon>Bacteria</taxon>
        <taxon>Pseudomonadati</taxon>
        <taxon>Bacteroidota</taxon>
        <taxon>Bacteroidia</taxon>
        <taxon>Bacteroidales</taxon>
        <taxon>Prevotellaceae</taxon>
        <taxon>Prevotella</taxon>
    </lineage>
</organism>
<keyword evidence="1" id="KW-0812">Transmembrane</keyword>
<feature type="transmembrane region" description="Helical" evidence="1">
    <location>
        <begin position="12"/>
        <end position="29"/>
    </location>
</feature>
<feature type="transmembrane region" description="Helical" evidence="1">
    <location>
        <begin position="35"/>
        <end position="54"/>
    </location>
</feature>
<sequence length="62" mass="7101">MKKEFGKWLMDIAKYITTAVILSSMIGDIREKGYLYSIAFILVAVSLGWGLYLIRDKQKKGK</sequence>
<dbReference type="InterPro" id="IPR046568">
    <property type="entry name" value="DUF6722"/>
</dbReference>
<comment type="caution">
    <text evidence="2">The sequence shown here is derived from an EMBL/GenBank/DDBJ whole genome shotgun (WGS) entry which is preliminary data.</text>
</comment>
<gene>
    <name evidence="2" type="ORF">HMPREF9018_2079</name>
</gene>
<keyword evidence="1" id="KW-1133">Transmembrane helix</keyword>
<reference evidence="2 3" key="1">
    <citation type="submission" date="2010-09" db="EMBL/GenBank/DDBJ databases">
        <authorList>
            <person name="Harkins D.M."/>
            <person name="Madupu R."/>
            <person name="Durkin A.S."/>
            <person name="Torralba M."/>
            <person name="Methe B."/>
            <person name="Sutton G.G."/>
            <person name="Nelson K.E."/>
        </authorList>
    </citation>
    <scope>NUCLEOTIDE SEQUENCE [LARGE SCALE GENOMIC DNA]</scope>
    <source>
        <strain evidence="2 3">CRIS 21A-A</strain>
    </source>
</reference>
<accession>E1GYS7</accession>
<evidence type="ECO:0000256" key="1">
    <source>
        <dbReference type="SAM" id="Phobius"/>
    </source>
</evidence>
<keyword evidence="1" id="KW-0472">Membrane</keyword>
<name>E1GYS7_9BACT</name>
<dbReference type="EMBL" id="ADFQ01000115">
    <property type="protein sequence ID" value="EFN90183.1"/>
    <property type="molecule type" value="Genomic_DNA"/>
</dbReference>
<dbReference type="RefSeq" id="WP_008451428.1">
    <property type="nucleotide sequence ID" value="NZ_ADFQ01000115.1"/>
</dbReference>